<evidence type="ECO:0000256" key="11">
    <source>
        <dbReference type="PIRSR" id="PIRSR006246-2"/>
    </source>
</evidence>
<name>A0A1L3GMC5_9BACT</name>
<proteinExistence type="inferred from homology"/>
<feature type="modified residue" description="Pyruvic acid (Ser)" evidence="9 12">
    <location>
        <position position="25"/>
    </location>
</feature>
<keyword evidence="5 9" id="KW-0865">Zymogen</keyword>
<evidence type="ECO:0000256" key="2">
    <source>
        <dbReference type="ARBA" id="ARBA00022655"/>
    </source>
</evidence>
<reference evidence="14 15" key="1">
    <citation type="journal article" date="2017" name="Genome Announc.">
        <title>Complete Genome Sequences of Two Acetylene-Fermenting Pelobacter acetylenicus Strains.</title>
        <authorList>
            <person name="Sutton J.M."/>
            <person name="Baesman S.M."/>
            <person name="Fierst J.L."/>
            <person name="Poret-Peterson A.T."/>
            <person name="Oremland R.S."/>
            <person name="Dunlap D.S."/>
            <person name="Akob D.M."/>
        </authorList>
    </citation>
    <scope>NUCLEOTIDE SEQUENCE [LARGE SCALE GENOMIC DNA]</scope>
    <source>
        <strain evidence="14 15">SFB93</strain>
    </source>
</reference>
<comment type="subcellular location">
    <subcellularLocation>
        <location evidence="9">Cytoplasm</location>
    </subcellularLocation>
</comment>
<dbReference type="UniPathway" id="UPA00028">
    <property type="reaction ID" value="UER00002"/>
</dbReference>
<evidence type="ECO:0000256" key="5">
    <source>
        <dbReference type="ARBA" id="ARBA00023145"/>
    </source>
</evidence>
<evidence type="ECO:0000256" key="1">
    <source>
        <dbReference type="ARBA" id="ARBA00022490"/>
    </source>
</evidence>
<dbReference type="GO" id="GO:0005829">
    <property type="term" value="C:cytosol"/>
    <property type="evidence" value="ECO:0007669"/>
    <property type="project" value="TreeGrafter"/>
</dbReference>
<dbReference type="Gene3D" id="2.40.40.20">
    <property type="match status" value="1"/>
</dbReference>
<dbReference type="InterPro" id="IPR009010">
    <property type="entry name" value="Asp_de-COase-like_dom_sf"/>
</dbReference>
<evidence type="ECO:0000256" key="7">
    <source>
        <dbReference type="ARBA" id="ARBA00023270"/>
    </source>
</evidence>
<dbReference type="GO" id="GO:0004068">
    <property type="term" value="F:aspartate 1-decarboxylase activity"/>
    <property type="evidence" value="ECO:0007669"/>
    <property type="project" value="UniProtKB-UniRule"/>
</dbReference>
<gene>
    <name evidence="9" type="primary">panD</name>
    <name evidence="14" type="ORF">A7E78_04070</name>
</gene>
<dbReference type="AlphaFoldDB" id="A0A1L3GMC5"/>
<evidence type="ECO:0000313" key="15">
    <source>
        <dbReference type="Proteomes" id="UP000182517"/>
    </source>
</evidence>
<comment type="function">
    <text evidence="9">Catalyzes the pyruvoyl-dependent decarboxylation of aspartate to produce beta-alanine.</text>
</comment>
<organism evidence="14 15">
    <name type="scientific">Syntrophotalea acetylenivorans</name>
    <dbReference type="NCBI Taxonomy" id="1842532"/>
    <lineage>
        <taxon>Bacteria</taxon>
        <taxon>Pseudomonadati</taxon>
        <taxon>Thermodesulfobacteriota</taxon>
        <taxon>Desulfuromonadia</taxon>
        <taxon>Desulfuromonadales</taxon>
        <taxon>Syntrophotaleaceae</taxon>
        <taxon>Syntrophotalea</taxon>
    </lineage>
</organism>
<comment type="similarity">
    <text evidence="9">Belongs to the PanD family.</text>
</comment>
<evidence type="ECO:0000256" key="4">
    <source>
        <dbReference type="ARBA" id="ARBA00022813"/>
    </source>
</evidence>
<dbReference type="Proteomes" id="UP000182517">
    <property type="component" value="Chromosome"/>
</dbReference>
<keyword evidence="1 9" id="KW-0963">Cytoplasm</keyword>
<evidence type="ECO:0000256" key="6">
    <source>
        <dbReference type="ARBA" id="ARBA00023239"/>
    </source>
</evidence>
<evidence type="ECO:0000256" key="8">
    <source>
        <dbReference type="ARBA" id="ARBA00023317"/>
    </source>
</evidence>
<comment type="PTM">
    <text evidence="9 12">Is synthesized initially as an inactive proenzyme, which is activated by self-cleavage at a specific serine bond to produce a beta-subunit with a hydroxyl group at its C-terminus and an alpha-subunit with a pyruvoyl group at its N-terminus.</text>
</comment>
<sequence length="131" mass="14350">MNRKMLKSKIHRATVTGADLEYEGSVTIDPLLLKAADILPYEAVDIWNVTYGTRFQTYVIEGQPGSGTICINGAAARLVSRGDKVIIASWVEIANEEAASYEPKLVFVDDHNVATDQDKETPGQGELRKAI</sequence>
<dbReference type="CDD" id="cd06919">
    <property type="entry name" value="Asp_decarbox"/>
    <property type="match status" value="1"/>
</dbReference>
<keyword evidence="8 9" id="KW-0670">Pyruvate</keyword>
<evidence type="ECO:0000313" key="14">
    <source>
        <dbReference type="EMBL" id="APG27082.1"/>
    </source>
</evidence>
<dbReference type="KEGG" id="pef:A7E78_04070"/>
<dbReference type="InterPro" id="IPR003190">
    <property type="entry name" value="Asp_decarbox"/>
</dbReference>
<comment type="subunit">
    <text evidence="9">Heterooctamer of four alpha and four beta subunits.</text>
</comment>
<comment type="cofactor">
    <cofactor evidence="9 10">
        <name>pyruvate</name>
        <dbReference type="ChEBI" id="CHEBI:15361"/>
    </cofactor>
    <text evidence="9 10">Binds 1 pyruvoyl group covalently per subunit.</text>
</comment>
<keyword evidence="6 9" id="KW-0456">Lyase</keyword>
<dbReference type="OrthoDB" id="9803983at2"/>
<evidence type="ECO:0000256" key="12">
    <source>
        <dbReference type="PIRSR" id="PIRSR006246-3"/>
    </source>
</evidence>
<dbReference type="GO" id="GO:0015940">
    <property type="term" value="P:pantothenate biosynthetic process"/>
    <property type="evidence" value="ECO:0007669"/>
    <property type="project" value="UniProtKB-UniRule"/>
</dbReference>
<feature type="chain" id="PRO_5014003258" description="Aspartate 1-decarboxylase alpha chain" evidence="9 13">
    <location>
        <begin position="25"/>
        <end position="131"/>
    </location>
</feature>
<keyword evidence="15" id="KW-1185">Reference proteome</keyword>
<feature type="active site" description="Schiff-base intermediate with substrate; via pyruvic acid" evidence="9 10">
    <location>
        <position position="25"/>
    </location>
</feature>
<dbReference type="STRING" id="1842532.A7E78_04070"/>
<dbReference type="HAMAP" id="MF_00446">
    <property type="entry name" value="PanD"/>
    <property type="match status" value="1"/>
</dbReference>
<dbReference type="EC" id="4.1.1.11" evidence="9"/>
<evidence type="ECO:0000256" key="13">
    <source>
        <dbReference type="PIRSR" id="PIRSR006246-5"/>
    </source>
</evidence>
<dbReference type="PANTHER" id="PTHR21012">
    <property type="entry name" value="ASPARTATE 1-DECARBOXYLASE"/>
    <property type="match status" value="1"/>
</dbReference>
<comment type="catalytic activity">
    <reaction evidence="9">
        <text>L-aspartate + H(+) = beta-alanine + CO2</text>
        <dbReference type="Rhea" id="RHEA:19497"/>
        <dbReference type="ChEBI" id="CHEBI:15378"/>
        <dbReference type="ChEBI" id="CHEBI:16526"/>
        <dbReference type="ChEBI" id="CHEBI:29991"/>
        <dbReference type="ChEBI" id="CHEBI:57966"/>
        <dbReference type="EC" id="4.1.1.11"/>
    </reaction>
</comment>
<dbReference type="EMBL" id="CP015519">
    <property type="protein sequence ID" value="APG27082.1"/>
    <property type="molecule type" value="Genomic_DNA"/>
</dbReference>
<evidence type="ECO:0000256" key="10">
    <source>
        <dbReference type="PIRSR" id="PIRSR006246-1"/>
    </source>
</evidence>
<accession>A0A1L3GMC5</accession>
<dbReference type="Pfam" id="PF02261">
    <property type="entry name" value="Asp_decarbox"/>
    <property type="match status" value="1"/>
</dbReference>
<feature type="active site" description="Proton donor" evidence="9 10">
    <location>
        <position position="58"/>
    </location>
</feature>
<feature type="binding site" evidence="9 11">
    <location>
        <position position="57"/>
    </location>
    <ligand>
        <name>substrate</name>
    </ligand>
</feature>
<evidence type="ECO:0000256" key="9">
    <source>
        <dbReference type="HAMAP-Rule" id="MF_00446"/>
    </source>
</evidence>
<dbReference type="PIRSF" id="PIRSF006246">
    <property type="entry name" value="Asp_decarbox"/>
    <property type="match status" value="1"/>
</dbReference>
<keyword evidence="4 9" id="KW-0068">Autocatalytic cleavage</keyword>
<feature type="chain" id="PRO_5014003257" description="Aspartate 1-decarboxylase beta chain" evidence="9 13">
    <location>
        <begin position="1"/>
        <end position="24"/>
    </location>
</feature>
<dbReference type="RefSeq" id="WP_072283044.1">
    <property type="nucleotide sequence ID" value="NZ_CP015519.1"/>
</dbReference>
<dbReference type="GO" id="GO:0006523">
    <property type="term" value="P:alanine biosynthetic process"/>
    <property type="evidence" value="ECO:0007669"/>
    <property type="project" value="InterPro"/>
</dbReference>
<protein>
    <recommendedName>
        <fullName evidence="9">Aspartate 1-decarboxylase</fullName>
        <ecNumber evidence="9">4.1.1.11</ecNumber>
    </recommendedName>
    <alternativeName>
        <fullName evidence="9">Aspartate alpha-decarboxylase</fullName>
    </alternativeName>
    <component>
        <recommendedName>
            <fullName evidence="9">Aspartate 1-decarboxylase beta chain</fullName>
        </recommendedName>
    </component>
    <component>
        <recommendedName>
            <fullName evidence="9">Aspartate 1-decarboxylase alpha chain</fullName>
        </recommendedName>
    </component>
</protein>
<dbReference type="SUPFAM" id="SSF50692">
    <property type="entry name" value="ADC-like"/>
    <property type="match status" value="1"/>
</dbReference>
<keyword evidence="3 9" id="KW-0210">Decarboxylase</keyword>
<comment type="pathway">
    <text evidence="9">Cofactor biosynthesis; (R)-pantothenate biosynthesis; beta-alanine from L-aspartate: step 1/1.</text>
</comment>
<keyword evidence="2 9" id="KW-0566">Pantothenate biosynthesis</keyword>
<feature type="binding site" evidence="9 11">
    <location>
        <begin position="73"/>
        <end position="75"/>
    </location>
    <ligand>
        <name>substrate</name>
    </ligand>
</feature>
<dbReference type="NCBIfam" id="TIGR00223">
    <property type="entry name" value="panD"/>
    <property type="match status" value="1"/>
</dbReference>
<evidence type="ECO:0000256" key="3">
    <source>
        <dbReference type="ARBA" id="ARBA00022793"/>
    </source>
</evidence>
<keyword evidence="7 9" id="KW-0704">Schiff base</keyword>
<dbReference type="PANTHER" id="PTHR21012:SF0">
    <property type="entry name" value="ASPARTATE 1-DECARBOXYLASE"/>
    <property type="match status" value="1"/>
</dbReference>